<sequence>MKKLLLILLAACPVWAQVAKKQLTEADYSLWHTLEQEQLSEDGNWVSYSFTYASGKDTLFVKHTQKAKAYTFAGGTDGRFAANNHFVYRDGNGAVVVVNLKTGTSIKHPNIGNYKLALHTGLLVMHENFGTAAGDLLVVTMGGKVLKRIPRTTLFLVSPVGDQVVCDYDGQLLLLDLNHLDHPILIESKPQQYHSAVWQSNGASVAYLTNGPDAYVGYYQLAEKKHFIFDKKQFVDFPKDGELYNASVTELSISDDGQRVFFGVKPKQVAVDNGGVQVWNTADKLPFPRKLAINGWKDRAKLAVWLPLQQQFRMLTTVTFPYQELLPGQQLALVYDPMTHEPQFDYDAPIDFYLQDVVTGSQRLVLAKQSPDRTKMGVSTQGDYIAYFKDKDWWIYDIKRDTHRNLTGLLGHSFVDHSYDRSGDERVWSVAGWTANDDAVLVYDAYDIWSLKTDGSSAVRLTRGKEEGIVFRLVPQKDYKTIGTPTDKVVDLTKGIVLKAVTPDKSGYFSWNSKSGAQPIVFEPNRISGFKRTNTGVSIFIREHYHLSPQLIVKQPSGKFKVIGQSNEQQKYYAWGFSKRFSYENSKVQPLRGALFYPAGYDATKSYPMVVHIYEHLSQYYNQYVNPTLQNEDGFNISNLTTQGYFVLLPDIAYEEGKPGVSAVDCVTAAINEVLAHESVDKKRIGLIGHSFGGYETSFIVTQTNLFAAAISGAGFNDFISSYLSVGLNNKKQDTWRYEFNQLRMGVPLFDNFERYLQNSPVTFAPKVNTPFLLWTGTDDSAIDYRQSLEFHLALRRLGKPNILLLYEGGGHGLTKAEHQADITRRMSQWWDYYLKGAPKPDWFTPDTF</sequence>
<evidence type="ECO:0000259" key="3">
    <source>
        <dbReference type="Pfam" id="PF00326"/>
    </source>
</evidence>
<dbReference type="Gene3D" id="3.40.50.1820">
    <property type="entry name" value="alpha/beta hydrolase"/>
    <property type="match status" value="1"/>
</dbReference>
<organism evidence="4 5">
    <name type="scientific">Flavobacterium cheonhonense</name>
    <dbReference type="NCBI Taxonomy" id="706185"/>
    <lineage>
        <taxon>Bacteria</taxon>
        <taxon>Pseudomonadati</taxon>
        <taxon>Bacteroidota</taxon>
        <taxon>Flavobacteriia</taxon>
        <taxon>Flavobacteriales</taxon>
        <taxon>Flavobacteriaceae</taxon>
        <taxon>Flavobacterium</taxon>
    </lineage>
</organism>
<feature type="chain" id="PRO_5047127477" description="Peptidase S9 prolyl oligopeptidase catalytic domain-containing protein" evidence="2">
    <location>
        <begin position="17"/>
        <end position="849"/>
    </location>
</feature>
<proteinExistence type="predicted"/>
<feature type="signal peptide" evidence="2">
    <location>
        <begin position="1"/>
        <end position="16"/>
    </location>
</feature>
<feature type="domain" description="Peptidase S9 prolyl oligopeptidase catalytic" evidence="3">
    <location>
        <begin position="660"/>
        <end position="836"/>
    </location>
</feature>
<dbReference type="SUPFAM" id="SSF53474">
    <property type="entry name" value="alpha/beta-Hydrolases"/>
    <property type="match status" value="1"/>
</dbReference>
<keyword evidence="1" id="KW-0378">Hydrolase</keyword>
<accession>A0ABP7TJ73</accession>
<evidence type="ECO:0000256" key="1">
    <source>
        <dbReference type="ARBA" id="ARBA00022801"/>
    </source>
</evidence>
<keyword evidence="2" id="KW-0732">Signal</keyword>
<dbReference type="Proteomes" id="UP001500968">
    <property type="component" value="Unassembled WGS sequence"/>
</dbReference>
<dbReference type="PANTHER" id="PTHR42776">
    <property type="entry name" value="SERINE PEPTIDASE S9 FAMILY MEMBER"/>
    <property type="match status" value="1"/>
</dbReference>
<dbReference type="InterPro" id="IPR001375">
    <property type="entry name" value="Peptidase_S9_cat"/>
</dbReference>
<dbReference type="RefSeq" id="WP_324692157.1">
    <property type="nucleotide sequence ID" value="NZ_BAABCR010000012.1"/>
</dbReference>
<dbReference type="InterPro" id="IPR029058">
    <property type="entry name" value="AB_hydrolase_fold"/>
</dbReference>
<evidence type="ECO:0000313" key="4">
    <source>
        <dbReference type="EMBL" id="GAA4026828.1"/>
    </source>
</evidence>
<evidence type="ECO:0000256" key="2">
    <source>
        <dbReference type="SAM" id="SignalP"/>
    </source>
</evidence>
<dbReference type="Pfam" id="PF00326">
    <property type="entry name" value="Peptidase_S9"/>
    <property type="match status" value="1"/>
</dbReference>
<reference evidence="5" key="1">
    <citation type="journal article" date="2019" name="Int. J. Syst. Evol. Microbiol.">
        <title>The Global Catalogue of Microorganisms (GCM) 10K type strain sequencing project: providing services to taxonomists for standard genome sequencing and annotation.</title>
        <authorList>
            <consortium name="The Broad Institute Genomics Platform"/>
            <consortium name="The Broad Institute Genome Sequencing Center for Infectious Disease"/>
            <person name="Wu L."/>
            <person name="Ma J."/>
        </authorList>
    </citation>
    <scope>NUCLEOTIDE SEQUENCE [LARGE SCALE GENOMIC DNA]</scope>
    <source>
        <strain evidence="5">JCM 17064</strain>
    </source>
</reference>
<dbReference type="SUPFAM" id="SSF82171">
    <property type="entry name" value="DPP6 N-terminal domain-like"/>
    <property type="match status" value="1"/>
</dbReference>
<comment type="caution">
    <text evidence="4">The sequence shown here is derived from an EMBL/GenBank/DDBJ whole genome shotgun (WGS) entry which is preliminary data.</text>
</comment>
<name>A0ABP7TJ73_9FLAO</name>
<keyword evidence="5" id="KW-1185">Reference proteome</keyword>
<dbReference type="PANTHER" id="PTHR42776:SF27">
    <property type="entry name" value="DIPEPTIDYL PEPTIDASE FAMILY MEMBER 6"/>
    <property type="match status" value="1"/>
</dbReference>
<dbReference type="EMBL" id="BAABCR010000012">
    <property type="protein sequence ID" value="GAA4026828.1"/>
    <property type="molecule type" value="Genomic_DNA"/>
</dbReference>
<protein>
    <recommendedName>
        <fullName evidence="3">Peptidase S9 prolyl oligopeptidase catalytic domain-containing protein</fullName>
    </recommendedName>
</protein>
<evidence type="ECO:0000313" key="5">
    <source>
        <dbReference type="Proteomes" id="UP001500968"/>
    </source>
</evidence>
<gene>
    <name evidence="4" type="ORF">GCM10022386_07720</name>
</gene>